<accession>X6PDT3</accession>
<keyword evidence="3" id="KW-1185">Reference proteome</keyword>
<keyword evidence="1" id="KW-0732">Signal</keyword>
<comment type="caution">
    <text evidence="2">The sequence shown here is derived from an EMBL/GenBank/DDBJ whole genome shotgun (WGS) entry which is preliminary data.</text>
</comment>
<reference evidence="2 3" key="1">
    <citation type="journal article" date="2013" name="Curr. Biol.">
        <title>The Genome of the Foraminiferan Reticulomyxa filosa.</title>
        <authorList>
            <person name="Glockner G."/>
            <person name="Hulsmann N."/>
            <person name="Schleicher M."/>
            <person name="Noegel A.A."/>
            <person name="Eichinger L."/>
            <person name="Gallinger C."/>
            <person name="Pawlowski J."/>
            <person name="Sierra R."/>
            <person name="Euteneuer U."/>
            <person name="Pillet L."/>
            <person name="Moustafa A."/>
            <person name="Platzer M."/>
            <person name="Groth M."/>
            <person name="Szafranski K."/>
            <person name="Schliwa M."/>
        </authorList>
    </citation>
    <scope>NUCLEOTIDE SEQUENCE [LARGE SCALE GENOMIC DNA]</scope>
</reference>
<feature type="chain" id="PRO_5004976116" evidence="1">
    <location>
        <begin position="19"/>
        <end position="209"/>
    </location>
</feature>
<protein>
    <submittedName>
        <fullName evidence="2">Uncharacterized protein</fullName>
    </submittedName>
</protein>
<gene>
    <name evidence="2" type="ORF">RFI_00396</name>
</gene>
<evidence type="ECO:0000313" key="3">
    <source>
        <dbReference type="Proteomes" id="UP000023152"/>
    </source>
</evidence>
<dbReference type="Proteomes" id="UP000023152">
    <property type="component" value="Unassembled WGS sequence"/>
</dbReference>
<sequence>VSTFFFILLYHLMKIIDFLFEKSTFFQNFLKHQRVIKTHFIYFYNFCQHKHFNAFYKIINNEWIGFLLSMQKKERNNLHLIYYFSSFHTRLYNDKIQTRRVCLFILALLELQKSNIDYIHKKTIPKRSRQVEYSRLISHYCLALTLRYHKVSLQEKKKKAQQYKVNIFCFDWPQLVFAKTNTTEYRGAKYYYNMENSYPNFWRALNSIP</sequence>
<name>X6PDT3_RETFI</name>
<dbReference type="AlphaFoldDB" id="X6PDT3"/>
<dbReference type="EMBL" id="ASPP01000430">
    <property type="protein sequence ID" value="ETO36665.1"/>
    <property type="molecule type" value="Genomic_DNA"/>
</dbReference>
<feature type="non-terminal residue" evidence="2">
    <location>
        <position position="1"/>
    </location>
</feature>
<evidence type="ECO:0000256" key="1">
    <source>
        <dbReference type="SAM" id="SignalP"/>
    </source>
</evidence>
<proteinExistence type="predicted"/>
<feature type="signal peptide" evidence="1">
    <location>
        <begin position="1"/>
        <end position="18"/>
    </location>
</feature>
<organism evidence="2 3">
    <name type="scientific">Reticulomyxa filosa</name>
    <dbReference type="NCBI Taxonomy" id="46433"/>
    <lineage>
        <taxon>Eukaryota</taxon>
        <taxon>Sar</taxon>
        <taxon>Rhizaria</taxon>
        <taxon>Retaria</taxon>
        <taxon>Foraminifera</taxon>
        <taxon>Monothalamids</taxon>
        <taxon>Reticulomyxidae</taxon>
        <taxon>Reticulomyxa</taxon>
    </lineage>
</organism>
<evidence type="ECO:0000313" key="2">
    <source>
        <dbReference type="EMBL" id="ETO36665.1"/>
    </source>
</evidence>